<evidence type="ECO:0000256" key="3">
    <source>
        <dbReference type="ARBA" id="ARBA00022801"/>
    </source>
</evidence>
<gene>
    <name evidence="7" type="ORF">KIH27_19085</name>
</gene>
<dbReference type="InterPro" id="IPR051794">
    <property type="entry name" value="PG_Endopeptidase_C40"/>
</dbReference>
<keyword evidence="3" id="KW-0378">Hydrolase</keyword>
<accession>A0ABS5RND5</accession>
<protein>
    <submittedName>
        <fullName evidence="7">C40 family peptidase</fullName>
    </submittedName>
</protein>
<dbReference type="Pfam" id="PF00877">
    <property type="entry name" value="NLPC_P60"/>
    <property type="match status" value="1"/>
</dbReference>
<dbReference type="PANTHER" id="PTHR47359:SF3">
    <property type="entry name" value="NLP_P60 DOMAIN-CONTAINING PROTEIN-RELATED"/>
    <property type="match status" value="1"/>
</dbReference>
<keyword evidence="2" id="KW-0645">Protease</keyword>
<evidence type="ECO:0000313" key="8">
    <source>
        <dbReference type="Proteomes" id="UP001519535"/>
    </source>
</evidence>
<dbReference type="InterPro" id="IPR000064">
    <property type="entry name" value="NLP_P60_dom"/>
</dbReference>
<evidence type="ECO:0000256" key="2">
    <source>
        <dbReference type="ARBA" id="ARBA00022670"/>
    </source>
</evidence>
<feature type="region of interest" description="Disordered" evidence="5">
    <location>
        <begin position="167"/>
        <end position="232"/>
    </location>
</feature>
<evidence type="ECO:0000256" key="4">
    <source>
        <dbReference type="ARBA" id="ARBA00022807"/>
    </source>
</evidence>
<evidence type="ECO:0000259" key="6">
    <source>
        <dbReference type="PROSITE" id="PS51935"/>
    </source>
</evidence>
<name>A0ABS5RND5_9MYCO</name>
<dbReference type="PROSITE" id="PS51935">
    <property type="entry name" value="NLPC_P60"/>
    <property type="match status" value="1"/>
</dbReference>
<dbReference type="Proteomes" id="UP001519535">
    <property type="component" value="Unassembled WGS sequence"/>
</dbReference>
<feature type="domain" description="NlpC/P60" evidence="6">
    <location>
        <begin position="261"/>
        <end position="435"/>
    </location>
</feature>
<feature type="compositionally biased region" description="Polar residues" evidence="5">
    <location>
        <begin position="202"/>
        <end position="216"/>
    </location>
</feature>
<keyword evidence="8" id="KW-1185">Reference proteome</keyword>
<feature type="region of interest" description="Disordered" evidence="5">
    <location>
        <begin position="279"/>
        <end position="312"/>
    </location>
</feature>
<proteinExistence type="inferred from homology"/>
<dbReference type="Gene3D" id="3.90.1720.10">
    <property type="entry name" value="endopeptidase domain like (from Nostoc punctiforme)"/>
    <property type="match status" value="1"/>
</dbReference>
<dbReference type="SUPFAM" id="SSF54001">
    <property type="entry name" value="Cysteine proteinases"/>
    <property type="match status" value="1"/>
</dbReference>
<sequence>MPSNLKELLEWVPEIDDLATATRAAAKNHANSADFYNALTNTSTWEGSAGDAARASSAMTAGQHDEAAQNLTLGALGMARAQHQADILANKIRGLVGYADEEPAVEVDLETNKVSLPASYDYLDEDAQAKIDRKMTVLEGQIPKLLAEGQRVDTELSHAIAAATGLPEPEANHGHEVPGQPAQPEGGKMTPADQLPLPPKSGNPTPTEATRDNSSPDPGVHLTDNPNPSPLLAGLSAEQWRERLAHFKPGDPLPDPRTPTGDKAIDALAHAASQQNTSYAWGANGSKDGPSSGHKATHPEYPNKTQEQLEQDGSWLSRDDERVGYDCGGLVRYSVQQGAGIDVGMGTNRIDTNPQLTQGPGHIPSATLNNSAAGPGDILVFGGSRPFEGGNTDHTGLYIGNGYYINAPQSGDPVRVDNLRLRLNDYADVLKVPGQ</sequence>
<dbReference type="EMBL" id="JAHCLR010000056">
    <property type="protein sequence ID" value="MBS9535694.1"/>
    <property type="molecule type" value="Genomic_DNA"/>
</dbReference>
<comment type="similarity">
    <text evidence="1">Belongs to the peptidase C40 family.</text>
</comment>
<dbReference type="InterPro" id="IPR038765">
    <property type="entry name" value="Papain-like_cys_pep_sf"/>
</dbReference>
<reference evidence="7 8" key="1">
    <citation type="submission" date="2021-05" db="EMBL/GenBank/DDBJ databases">
        <title>Mycobacterium acidophilum sp. nov., an extremely acid-tolerant member of the genus Mycobacterium.</title>
        <authorList>
            <person name="Xia J."/>
        </authorList>
    </citation>
    <scope>NUCLEOTIDE SEQUENCE [LARGE SCALE GENOMIC DNA]</scope>
    <source>
        <strain evidence="7 8">M1</strain>
    </source>
</reference>
<dbReference type="RefSeq" id="WP_214094546.1">
    <property type="nucleotide sequence ID" value="NZ_JAHCLR010000056.1"/>
</dbReference>
<organism evidence="7 8">
    <name type="scientific">Mycolicibacter acidiphilus</name>
    <dbReference type="NCBI Taxonomy" id="2835306"/>
    <lineage>
        <taxon>Bacteria</taxon>
        <taxon>Bacillati</taxon>
        <taxon>Actinomycetota</taxon>
        <taxon>Actinomycetes</taxon>
        <taxon>Mycobacteriales</taxon>
        <taxon>Mycobacteriaceae</taxon>
        <taxon>Mycolicibacter</taxon>
    </lineage>
</organism>
<evidence type="ECO:0000313" key="7">
    <source>
        <dbReference type="EMBL" id="MBS9535694.1"/>
    </source>
</evidence>
<evidence type="ECO:0000256" key="1">
    <source>
        <dbReference type="ARBA" id="ARBA00007074"/>
    </source>
</evidence>
<evidence type="ECO:0000256" key="5">
    <source>
        <dbReference type="SAM" id="MobiDB-lite"/>
    </source>
</evidence>
<dbReference type="PANTHER" id="PTHR47359">
    <property type="entry name" value="PEPTIDOGLYCAN DL-ENDOPEPTIDASE CWLO"/>
    <property type="match status" value="1"/>
</dbReference>
<comment type="caution">
    <text evidence="7">The sequence shown here is derived from an EMBL/GenBank/DDBJ whole genome shotgun (WGS) entry which is preliminary data.</text>
</comment>
<keyword evidence="4" id="KW-0788">Thiol protease</keyword>